<evidence type="ECO:0000313" key="10">
    <source>
        <dbReference type="Proteomes" id="UP000176198"/>
    </source>
</evidence>
<evidence type="ECO:0000313" key="9">
    <source>
        <dbReference type="EMBL" id="OGM02656.1"/>
    </source>
</evidence>
<dbReference type="CDD" id="cd00338">
    <property type="entry name" value="Ser_Recombinase"/>
    <property type="match status" value="1"/>
</dbReference>
<evidence type="ECO:0000259" key="8">
    <source>
        <dbReference type="PROSITE" id="PS51737"/>
    </source>
</evidence>
<dbReference type="Gene3D" id="3.90.1750.20">
    <property type="entry name" value="Putative Large Serine Recombinase, Chain B, Domain 2"/>
    <property type="match status" value="1"/>
</dbReference>
<dbReference type="PROSITE" id="PS00397">
    <property type="entry name" value="RECOMBINASES_1"/>
    <property type="match status" value="1"/>
</dbReference>
<dbReference type="InterPro" id="IPR006119">
    <property type="entry name" value="Resolv_N"/>
</dbReference>
<dbReference type="Pfam" id="PF00239">
    <property type="entry name" value="Resolvase"/>
    <property type="match status" value="1"/>
</dbReference>
<dbReference type="GO" id="GO:0003677">
    <property type="term" value="F:DNA binding"/>
    <property type="evidence" value="ECO:0007669"/>
    <property type="project" value="UniProtKB-KW"/>
</dbReference>
<dbReference type="InterPro" id="IPR025827">
    <property type="entry name" value="Zn_ribbon_recom_dom"/>
</dbReference>
<evidence type="ECO:0000256" key="1">
    <source>
        <dbReference type="ARBA" id="ARBA00022908"/>
    </source>
</evidence>
<proteinExistence type="predicted"/>
<evidence type="ECO:0000256" key="3">
    <source>
        <dbReference type="ARBA" id="ARBA00023172"/>
    </source>
</evidence>
<keyword evidence="1" id="KW-0229">DNA integration</keyword>
<feature type="region of interest" description="Disordered" evidence="6">
    <location>
        <begin position="146"/>
        <end position="171"/>
    </location>
</feature>
<dbReference type="PANTHER" id="PTHR30461:SF23">
    <property type="entry name" value="DNA RECOMBINASE-RELATED"/>
    <property type="match status" value="1"/>
</dbReference>
<feature type="compositionally biased region" description="Basic and acidic residues" evidence="6">
    <location>
        <begin position="162"/>
        <end position="171"/>
    </location>
</feature>
<dbReference type="STRING" id="1802471.A2115_03485"/>
<dbReference type="GO" id="GO:0000150">
    <property type="term" value="F:DNA strand exchange activity"/>
    <property type="evidence" value="ECO:0007669"/>
    <property type="project" value="InterPro"/>
</dbReference>
<dbReference type="InterPro" id="IPR011109">
    <property type="entry name" value="DNA_bind_recombinase_dom"/>
</dbReference>
<dbReference type="Proteomes" id="UP000176198">
    <property type="component" value="Unassembled WGS sequence"/>
</dbReference>
<dbReference type="InterPro" id="IPR050639">
    <property type="entry name" value="SSR_resolvase"/>
</dbReference>
<reference evidence="9 10" key="1">
    <citation type="journal article" date="2016" name="Nat. Commun.">
        <title>Thousands of microbial genomes shed light on interconnected biogeochemical processes in an aquifer system.</title>
        <authorList>
            <person name="Anantharaman K."/>
            <person name="Brown C.T."/>
            <person name="Hug L.A."/>
            <person name="Sharon I."/>
            <person name="Castelle C.J."/>
            <person name="Probst A.J."/>
            <person name="Thomas B.C."/>
            <person name="Singh A."/>
            <person name="Wilkins M.J."/>
            <person name="Karaoz U."/>
            <person name="Brodie E.L."/>
            <person name="Williams K.H."/>
            <person name="Hubbard S.S."/>
            <person name="Banfield J.F."/>
        </authorList>
    </citation>
    <scope>NUCLEOTIDE SEQUENCE [LARGE SCALE GENOMIC DNA]</scope>
</reference>
<feature type="domain" description="Recombinase" evidence="8">
    <location>
        <begin position="155"/>
        <end position="265"/>
    </location>
</feature>
<dbReference type="AlphaFoldDB" id="A0A1F7WIK9"/>
<dbReference type="PROSITE" id="PS51737">
    <property type="entry name" value="RECOMBINASE_DNA_BIND"/>
    <property type="match status" value="1"/>
</dbReference>
<dbReference type="SMART" id="SM00857">
    <property type="entry name" value="Resolvase"/>
    <property type="match status" value="1"/>
</dbReference>
<dbReference type="Gene3D" id="3.40.50.1390">
    <property type="entry name" value="Resolvase, N-terminal catalytic domain"/>
    <property type="match status" value="1"/>
</dbReference>
<evidence type="ECO:0000256" key="2">
    <source>
        <dbReference type="ARBA" id="ARBA00023125"/>
    </source>
</evidence>
<name>A0A1F7WIK9_9BACT</name>
<dbReference type="InterPro" id="IPR036162">
    <property type="entry name" value="Resolvase-like_N_sf"/>
</dbReference>
<keyword evidence="3" id="KW-0233">DNA recombination</keyword>
<dbReference type="InterPro" id="IPR006118">
    <property type="entry name" value="Recombinase_CS"/>
</dbReference>
<dbReference type="EMBL" id="MGFJ01000017">
    <property type="protein sequence ID" value="OGM02656.1"/>
    <property type="molecule type" value="Genomic_DNA"/>
</dbReference>
<dbReference type="GO" id="GO:0015074">
    <property type="term" value="P:DNA integration"/>
    <property type="evidence" value="ECO:0007669"/>
    <property type="project" value="UniProtKB-KW"/>
</dbReference>
<dbReference type="SUPFAM" id="SSF53041">
    <property type="entry name" value="Resolvase-like"/>
    <property type="match status" value="1"/>
</dbReference>
<evidence type="ECO:0000256" key="4">
    <source>
        <dbReference type="PIRSR" id="PIRSR606118-50"/>
    </source>
</evidence>
<dbReference type="PROSITE" id="PS51736">
    <property type="entry name" value="RECOMBINASES_3"/>
    <property type="match status" value="1"/>
</dbReference>
<feature type="active site" description="O-(5'-phospho-DNA)-serine intermediate" evidence="4 5">
    <location>
        <position position="11"/>
    </location>
</feature>
<evidence type="ECO:0000256" key="5">
    <source>
        <dbReference type="PROSITE-ProRule" id="PRU10137"/>
    </source>
</evidence>
<dbReference type="Pfam" id="PF13408">
    <property type="entry name" value="Zn_ribbon_recom"/>
    <property type="match status" value="1"/>
</dbReference>
<evidence type="ECO:0000259" key="7">
    <source>
        <dbReference type="PROSITE" id="PS51736"/>
    </source>
</evidence>
<sequence length="500" mass="58192">MKTCYIYLRVSTDEQATEGFSLENQKRACTDYAASHDYHVKRIFLDDGKSGRTTQRPAFQDLLKNVEEFKVDALIIYKIDRFARNVSDFRDTRKEIESKGLQMISVLEGNVTQGSSLIANILASVAEWESDVNGQRTRDALTQKFREGWQPTPPPTGYRSVGGDRERKTCEPDPYTAPIIKELFELYATGNYSIIEIQDWLSERNIVSRFGTGLGHSVIHTILNNPFYYGIIRWHGESKTGNHLPIISKDMYDTCQYVLAKHRNFLMRRRIHDFLLRGFLYCEQCGQRYTAEWHYNASKLRARGGKIAYYHCPKRERNGCTAPFVEMGDIEGLVEEEFKNMQFSLEFIEAVVRKTREKLEESRANATSVKQGIMNQKLALEGKRNKLEDALVDGTIDREAFKRKHTELQDQILHTETQLQDVDDRCRIDVNLIDETLAFTRDIYATYKDAPPFMKRHYLRFFYEKVMVKNKKIFVTVPTPIFATLRDNQQVILKTSMLRR</sequence>
<dbReference type="Pfam" id="PF07508">
    <property type="entry name" value="Recombinase"/>
    <property type="match status" value="1"/>
</dbReference>
<gene>
    <name evidence="9" type="ORF">A2115_03485</name>
</gene>
<keyword evidence="2" id="KW-0238">DNA-binding</keyword>
<accession>A0A1F7WIK9</accession>
<feature type="domain" description="Resolvase/invertase-type recombinase catalytic" evidence="7">
    <location>
        <begin position="3"/>
        <end position="148"/>
    </location>
</feature>
<dbReference type="PANTHER" id="PTHR30461">
    <property type="entry name" value="DNA-INVERTASE FROM LAMBDOID PROPHAGE"/>
    <property type="match status" value="1"/>
</dbReference>
<protein>
    <recommendedName>
        <fullName evidence="11">Resolvase/invertase-type recombinase catalytic domain-containing protein</fullName>
    </recommendedName>
</protein>
<dbReference type="InterPro" id="IPR038109">
    <property type="entry name" value="DNA_bind_recomb_sf"/>
</dbReference>
<comment type="caution">
    <text evidence="9">The sequence shown here is derived from an EMBL/GenBank/DDBJ whole genome shotgun (WGS) entry which is preliminary data.</text>
</comment>
<evidence type="ECO:0008006" key="11">
    <source>
        <dbReference type="Google" id="ProtNLM"/>
    </source>
</evidence>
<evidence type="ECO:0000256" key="6">
    <source>
        <dbReference type="SAM" id="MobiDB-lite"/>
    </source>
</evidence>
<organism evidence="9 10">
    <name type="scientific">Candidatus Woesebacteria bacterium GWA1_41_8</name>
    <dbReference type="NCBI Taxonomy" id="1802471"/>
    <lineage>
        <taxon>Bacteria</taxon>
        <taxon>Candidatus Woeseibacteriota</taxon>
    </lineage>
</organism>